<dbReference type="InterPro" id="IPR019826">
    <property type="entry name" value="Carboxylesterase_B_AS"/>
</dbReference>
<keyword evidence="6" id="KW-1185">Reference proteome</keyword>
<dbReference type="PANTHER" id="PTHR43918">
    <property type="entry name" value="ACETYLCHOLINESTERASE"/>
    <property type="match status" value="1"/>
</dbReference>
<reference evidence="5" key="1">
    <citation type="submission" date="2019-04" db="EMBL/GenBank/DDBJ databases">
        <title>Sequencing of skin fungus with MAO and IRED activity.</title>
        <authorList>
            <person name="Marsaioli A.J."/>
            <person name="Bonatto J.M.C."/>
            <person name="Reis Junior O."/>
        </authorList>
    </citation>
    <scope>NUCLEOTIDE SEQUENCE</scope>
    <source>
        <strain evidence="5">28M1</strain>
    </source>
</reference>
<dbReference type="SUPFAM" id="SSF53474">
    <property type="entry name" value="alpha/beta-Hydrolases"/>
    <property type="match status" value="1"/>
</dbReference>
<dbReference type="EC" id="3.1.1.-" evidence="3"/>
<organism evidence="5 6">
    <name type="scientific">Didymella heteroderae</name>
    <dbReference type="NCBI Taxonomy" id="1769908"/>
    <lineage>
        <taxon>Eukaryota</taxon>
        <taxon>Fungi</taxon>
        <taxon>Dikarya</taxon>
        <taxon>Ascomycota</taxon>
        <taxon>Pezizomycotina</taxon>
        <taxon>Dothideomycetes</taxon>
        <taxon>Pleosporomycetidae</taxon>
        <taxon>Pleosporales</taxon>
        <taxon>Pleosporineae</taxon>
        <taxon>Didymellaceae</taxon>
        <taxon>Didymella</taxon>
    </lineage>
</organism>
<evidence type="ECO:0000259" key="4">
    <source>
        <dbReference type="Pfam" id="PF00135"/>
    </source>
</evidence>
<evidence type="ECO:0000256" key="1">
    <source>
        <dbReference type="ARBA" id="ARBA00005964"/>
    </source>
</evidence>
<protein>
    <recommendedName>
        <fullName evidence="3">Carboxylic ester hydrolase</fullName>
        <ecNumber evidence="3">3.1.1.-</ecNumber>
    </recommendedName>
</protein>
<gene>
    <name evidence="5" type="ORF">E8E12_006732</name>
</gene>
<dbReference type="PROSITE" id="PS00941">
    <property type="entry name" value="CARBOXYLESTERASE_B_2"/>
    <property type="match status" value="1"/>
</dbReference>
<feature type="signal peptide" evidence="3">
    <location>
        <begin position="1"/>
        <end position="19"/>
    </location>
</feature>
<dbReference type="PROSITE" id="PS00122">
    <property type="entry name" value="CARBOXYLESTERASE_B_1"/>
    <property type="match status" value="1"/>
</dbReference>
<accession>A0A9P4WRT6</accession>
<dbReference type="InterPro" id="IPR019819">
    <property type="entry name" value="Carboxylesterase_B_CS"/>
</dbReference>
<evidence type="ECO:0000313" key="5">
    <source>
        <dbReference type="EMBL" id="KAF3039915.1"/>
    </source>
</evidence>
<evidence type="ECO:0000256" key="3">
    <source>
        <dbReference type="RuleBase" id="RU361235"/>
    </source>
</evidence>
<dbReference type="PANTHER" id="PTHR43918:SF4">
    <property type="entry name" value="CARBOXYLIC ESTER HYDROLASE"/>
    <property type="match status" value="1"/>
</dbReference>
<dbReference type="AlphaFoldDB" id="A0A9P4WRT6"/>
<dbReference type="InterPro" id="IPR050654">
    <property type="entry name" value="AChE-related_enzymes"/>
</dbReference>
<proteinExistence type="inferred from homology"/>
<keyword evidence="3" id="KW-0732">Signal</keyword>
<dbReference type="Gene3D" id="3.40.50.1820">
    <property type="entry name" value="alpha/beta hydrolase"/>
    <property type="match status" value="2"/>
</dbReference>
<name>A0A9P4WRT6_9PLEO</name>
<feature type="domain" description="Carboxylesterase type B" evidence="4">
    <location>
        <begin position="30"/>
        <end position="364"/>
    </location>
</feature>
<comment type="caution">
    <text evidence="5">The sequence shown here is derived from an EMBL/GenBank/DDBJ whole genome shotgun (WGS) entry which is preliminary data.</text>
</comment>
<dbReference type="InterPro" id="IPR029058">
    <property type="entry name" value="AB_hydrolase_fold"/>
</dbReference>
<comment type="similarity">
    <text evidence="1 3">Belongs to the type-B carboxylesterase/lipase family.</text>
</comment>
<dbReference type="Proteomes" id="UP000758155">
    <property type="component" value="Unassembled WGS sequence"/>
</dbReference>
<evidence type="ECO:0000256" key="2">
    <source>
        <dbReference type="ARBA" id="ARBA00022801"/>
    </source>
</evidence>
<keyword evidence="2 3" id="KW-0378">Hydrolase</keyword>
<sequence>MAMSKILTTIALASSVVNSHPTSTGHDSLLVHTNSFAVQGVSWPNTTGVSFWGAIPYAEPPIGELRFRPPVTKRPSNVTVDGSWFGPSCIQYSNGQKTVYSEYLQGFLLTPGQEQSEDCLTLNVWAPAGRRAAEKLPVMIWIHGGGFTSGGSASPYKYGDKLAKDQNVIVVAMNYRLNIFGYPNAAALDGRNLNPGLLDHRKAVEWVYNNIQAFGGDPDRMILFGQSAGGMAVDKYAYAYPEDPIVKGFIAQSGTASGGSSNDPTNSNFTYLASQVGCTSANKDEVFSCMQKANATAIIDVLNKYNATANGGKSLSFNPSPDNATSFSNYTDRQLRGRFAKLPTLLSQVDNEGASLVAYNPAGPNQTAVDAFTRNIATCPDAQGALARKTHNVPVWRARYFGAWPNLNPLPWLRAYHSSDIPMVFGTADLRGPNTPAETATSRYMQDAWAAFARDPEHGLAWPMYDPDADTLVKLGFENNTQAVYGRGDEFDGLC</sequence>
<dbReference type="Pfam" id="PF00135">
    <property type="entry name" value="COesterase"/>
    <property type="match status" value="1"/>
</dbReference>
<evidence type="ECO:0000313" key="6">
    <source>
        <dbReference type="Proteomes" id="UP000758155"/>
    </source>
</evidence>
<feature type="chain" id="PRO_5040531112" description="Carboxylic ester hydrolase" evidence="3">
    <location>
        <begin position="20"/>
        <end position="495"/>
    </location>
</feature>
<dbReference type="EMBL" id="SWKV01000028">
    <property type="protein sequence ID" value="KAF3039915.1"/>
    <property type="molecule type" value="Genomic_DNA"/>
</dbReference>
<dbReference type="GO" id="GO:0052689">
    <property type="term" value="F:carboxylic ester hydrolase activity"/>
    <property type="evidence" value="ECO:0007669"/>
    <property type="project" value="TreeGrafter"/>
</dbReference>
<dbReference type="InterPro" id="IPR002018">
    <property type="entry name" value="CarbesteraseB"/>
</dbReference>
<dbReference type="OrthoDB" id="408631at2759"/>